<dbReference type="EMBL" id="JBHSQJ010000095">
    <property type="protein sequence ID" value="MFC5909892.1"/>
    <property type="molecule type" value="Genomic_DNA"/>
</dbReference>
<comment type="caution">
    <text evidence="8">The sequence shown here is derived from an EMBL/GenBank/DDBJ whole genome shotgun (WGS) entry which is preliminary data.</text>
</comment>
<feature type="transmembrane region" description="Helical" evidence="7">
    <location>
        <begin position="96"/>
        <end position="117"/>
    </location>
</feature>
<feature type="transmembrane region" description="Helical" evidence="7">
    <location>
        <begin position="178"/>
        <end position="205"/>
    </location>
</feature>
<evidence type="ECO:0000313" key="9">
    <source>
        <dbReference type="Proteomes" id="UP001596174"/>
    </source>
</evidence>
<evidence type="ECO:0000256" key="5">
    <source>
        <dbReference type="ARBA" id="ARBA00023010"/>
    </source>
</evidence>
<name>A0ABW1G8K5_9ACTN</name>
<feature type="transmembrane region" description="Helical" evidence="7">
    <location>
        <begin position="212"/>
        <end position="229"/>
    </location>
</feature>
<keyword evidence="4 7" id="KW-1133">Transmembrane helix</keyword>
<evidence type="ECO:0000256" key="2">
    <source>
        <dbReference type="ARBA" id="ARBA00022692"/>
    </source>
</evidence>
<dbReference type="Proteomes" id="UP001596174">
    <property type="component" value="Unassembled WGS sequence"/>
</dbReference>
<feature type="transmembrane region" description="Helical" evidence="7">
    <location>
        <begin position="27"/>
        <end position="48"/>
    </location>
</feature>
<keyword evidence="7" id="KW-1003">Cell membrane</keyword>
<evidence type="ECO:0000256" key="3">
    <source>
        <dbReference type="ARBA" id="ARBA00022927"/>
    </source>
</evidence>
<keyword evidence="2 7" id="KW-0812">Transmembrane</keyword>
<keyword evidence="7" id="KW-0813">Transport</keyword>
<evidence type="ECO:0000256" key="7">
    <source>
        <dbReference type="HAMAP-Rule" id="MF_00902"/>
    </source>
</evidence>
<feature type="transmembrane region" description="Helical" evidence="7">
    <location>
        <begin position="235"/>
        <end position="257"/>
    </location>
</feature>
<sequence>MSDTQKRRKPPKNDDGRMPLADHLRELRYRLLVSVAALLVTTVVGWLIHDWLIHQLTGPLCNLKGVHGIGQPTAECRNGVLYNDGPLAGLSLSFKISMMAGFVLAAPVWSYQLWAFVAPGLYKKEKKYGLGFVLAAVPLFAGGAFLAYAIFPKAMQILLSFNPGNFATAMQGSAFLDFFLRMVLVFGLSFEIPLLLVLLNFLGVVSSQRLRGWWRIAIFAIFVFSAIATPTGDPLTMTVLAVPICVLYLLAVLVATVHDKARERRRQVEDPDHYLDDDQASTLDTTPSDLSAEGIGIPEPVNASELAAAEPMVYHPDDVT</sequence>
<dbReference type="RefSeq" id="WP_380586086.1">
    <property type="nucleotide sequence ID" value="NZ_JBHSQJ010000095.1"/>
</dbReference>
<dbReference type="PANTHER" id="PTHR30371">
    <property type="entry name" value="SEC-INDEPENDENT PROTEIN TRANSLOCASE PROTEIN TATC"/>
    <property type="match status" value="1"/>
</dbReference>
<evidence type="ECO:0000313" key="8">
    <source>
        <dbReference type="EMBL" id="MFC5909892.1"/>
    </source>
</evidence>
<keyword evidence="3 7" id="KW-0653">Protein transport</keyword>
<gene>
    <name evidence="7 8" type="primary">tatC</name>
    <name evidence="8" type="ORF">ACFP3V_22085</name>
</gene>
<evidence type="ECO:0000256" key="1">
    <source>
        <dbReference type="ARBA" id="ARBA00004141"/>
    </source>
</evidence>
<evidence type="ECO:0000256" key="4">
    <source>
        <dbReference type="ARBA" id="ARBA00022989"/>
    </source>
</evidence>
<dbReference type="NCBIfam" id="TIGR00945">
    <property type="entry name" value="tatC"/>
    <property type="match status" value="1"/>
</dbReference>
<dbReference type="Pfam" id="PF00902">
    <property type="entry name" value="TatC"/>
    <property type="match status" value="1"/>
</dbReference>
<proteinExistence type="inferred from homology"/>
<comment type="function">
    <text evidence="7">Part of the twin-arginine translocation (Tat) system that transports large folded proteins containing a characteristic twin-arginine motif in their signal peptide across membranes. Together with TatB, TatC is part of a receptor directly interacting with Tat signal peptides.</text>
</comment>
<dbReference type="PRINTS" id="PR01840">
    <property type="entry name" value="TATCFAMILY"/>
</dbReference>
<keyword evidence="9" id="KW-1185">Reference proteome</keyword>
<comment type="similarity">
    <text evidence="7">Belongs to the TatC family.</text>
</comment>
<dbReference type="PANTHER" id="PTHR30371:SF0">
    <property type="entry name" value="SEC-INDEPENDENT PROTEIN TRANSLOCASE PROTEIN TATC, CHLOROPLASTIC-RELATED"/>
    <property type="match status" value="1"/>
</dbReference>
<dbReference type="InterPro" id="IPR002033">
    <property type="entry name" value="TatC"/>
</dbReference>
<feature type="transmembrane region" description="Helical" evidence="7">
    <location>
        <begin position="129"/>
        <end position="151"/>
    </location>
</feature>
<comment type="subunit">
    <text evidence="7">The Tat system comprises two distinct complexes: a TatABC complex, containing multiple copies of TatA, TatB and TatC subunits, and a separate TatA complex, containing only TatA subunits. Substrates initially bind to the TatABC complex, which probably triggers association of the separate TatA complex to form the active translocon.</text>
</comment>
<keyword evidence="6 7" id="KW-0472">Membrane</keyword>
<protein>
    <recommendedName>
        <fullName evidence="7">Sec-independent protein translocase protein TatC</fullName>
    </recommendedName>
</protein>
<comment type="subcellular location">
    <subcellularLocation>
        <location evidence="7">Cell membrane</location>
        <topology evidence="7">Multi-pass membrane protein</topology>
    </subcellularLocation>
    <subcellularLocation>
        <location evidence="1">Membrane</location>
        <topology evidence="1">Multi-pass membrane protein</topology>
    </subcellularLocation>
</comment>
<dbReference type="HAMAP" id="MF_00902">
    <property type="entry name" value="TatC"/>
    <property type="match status" value="1"/>
</dbReference>
<evidence type="ECO:0000256" key="6">
    <source>
        <dbReference type="ARBA" id="ARBA00023136"/>
    </source>
</evidence>
<keyword evidence="5 7" id="KW-0811">Translocation</keyword>
<accession>A0ABW1G8K5</accession>
<organism evidence="8 9">
    <name type="scientific">Streptacidiphilus monticola</name>
    <dbReference type="NCBI Taxonomy" id="2161674"/>
    <lineage>
        <taxon>Bacteria</taxon>
        <taxon>Bacillati</taxon>
        <taxon>Actinomycetota</taxon>
        <taxon>Actinomycetes</taxon>
        <taxon>Kitasatosporales</taxon>
        <taxon>Streptomycetaceae</taxon>
        <taxon>Streptacidiphilus</taxon>
    </lineage>
</organism>
<reference evidence="9" key="1">
    <citation type="journal article" date="2019" name="Int. J. Syst. Evol. Microbiol.">
        <title>The Global Catalogue of Microorganisms (GCM) 10K type strain sequencing project: providing services to taxonomists for standard genome sequencing and annotation.</title>
        <authorList>
            <consortium name="The Broad Institute Genomics Platform"/>
            <consortium name="The Broad Institute Genome Sequencing Center for Infectious Disease"/>
            <person name="Wu L."/>
            <person name="Ma J."/>
        </authorList>
    </citation>
    <scope>NUCLEOTIDE SEQUENCE [LARGE SCALE GENOMIC DNA]</scope>
    <source>
        <strain evidence="9">JCM 4816</strain>
    </source>
</reference>